<comment type="subcellular location">
    <subcellularLocation>
        <location evidence="1">Membrane</location>
        <topology evidence="1">Multi-pass membrane protein</topology>
    </subcellularLocation>
</comment>
<evidence type="ECO:0000313" key="7">
    <source>
        <dbReference type="EMBL" id="PIA64342.1"/>
    </source>
</evidence>
<protein>
    <recommendedName>
        <fullName evidence="9">Tetraspanin</fullName>
    </recommendedName>
</protein>
<dbReference type="Pfam" id="PF00335">
    <property type="entry name" value="Tetraspanin"/>
    <property type="match status" value="1"/>
</dbReference>
<evidence type="ECO:0000256" key="2">
    <source>
        <dbReference type="ARBA" id="ARBA00006840"/>
    </source>
</evidence>
<dbReference type="InterPro" id="IPR018499">
    <property type="entry name" value="Tetraspanin/Peripherin"/>
</dbReference>
<organism evidence="7 8">
    <name type="scientific">Aquilegia coerulea</name>
    <name type="common">Rocky mountain columbine</name>
    <dbReference type="NCBI Taxonomy" id="218851"/>
    <lineage>
        <taxon>Eukaryota</taxon>
        <taxon>Viridiplantae</taxon>
        <taxon>Streptophyta</taxon>
        <taxon>Embryophyta</taxon>
        <taxon>Tracheophyta</taxon>
        <taxon>Spermatophyta</taxon>
        <taxon>Magnoliopsida</taxon>
        <taxon>Ranunculales</taxon>
        <taxon>Ranunculaceae</taxon>
        <taxon>Thalictroideae</taxon>
        <taxon>Aquilegia</taxon>
    </lineage>
</organism>
<feature type="transmembrane region" description="Helical" evidence="6">
    <location>
        <begin position="70"/>
        <end position="94"/>
    </location>
</feature>
<comment type="similarity">
    <text evidence="2">Belongs to the tetraspanin (TM4SF) family.</text>
</comment>
<evidence type="ECO:0000256" key="6">
    <source>
        <dbReference type="SAM" id="Phobius"/>
    </source>
</evidence>
<proteinExistence type="inferred from homology"/>
<feature type="transmembrane region" description="Helical" evidence="6">
    <location>
        <begin position="6"/>
        <end position="25"/>
    </location>
</feature>
<keyword evidence="5 6" id="KW-0472">Membrane</keyword>
<evidence type="ECO:0008006" key="9">
    <source>
        <dbReference type="Google" id="ProtNLM"/>
    </source>
</evidence>
<dbReference type="Proteomes" id="UP000230069">
    <property type="component" value="Unassembled WGS sequence"/>
</dbReference>
<name>A0A2G5F8M8_AQUCA</name>
<dbReference type="EMBL" id="KZ305018">
    <property type="protein sequence ID" value="PIA64342.1"/>
    <property type="molecule type" value="Genomic_DNA"/>
</dbReference>
<dbReference type="STRING" id="218851.A0A2G5F8M8"/>
<dbReference type="GO" id="GO:0016020">
    <property type="term" value="C:membrane"/>
    <property type="evidence" value="ECO:0007669"/>
    <property type="project" value="UniProtKB-SubCell"/>
</dbReference>
<evidence type="ECO:0000256" key="4">
    <source>
        <dbReference type="ARBA" id="ARBA00022989"/>
    </source>
</evidence>
<dbReference type="AlphaFoldDB" id="A0A2G5F8M8"/>
<dbReference type="InParanoid" id="A0A2G5F8M8"/>
<feature type="transmembrane region" description="Helical" evidence="6">
    <location>
        <begin position="230"/>
        <end position="247"/>
    </location>
</feature>
<dbReference type="PANTHER" id="PTHR32191">
    <property type="entry name" value="TETRASPANIN-8-RELATED"/>
    <property type="match status" value="1"/>
</dbReference>
<evidence type="ECO:0000256" key="1">
    <source>
        <dbReference type="ARBA" id="ARBA00004141"/>
    </source>
</evidence>
<keyword evidence="4 6" id="KW-1133">Transmembrane helix</keyword>
<feature type="transmembrane region" description="Helical" evidence="6">
    <location>
        <begin position="46"/>
        <end position="64"/>
    </location>
</feature>
<evidence type="ECO:0000256" key="3">
    <source>
        <dbReference type="ARBA" id="ARBA00022692"/>
    </source>
</evidence>
<sequence>MALSNIFTLLLNSIFLLYSTVKLLLFPLQDYSEECVLNYFHWYRNIFWIFIFLVAFVGVVGAFSNNQGLLALYLFGVVVAFILLLTVLIFGLVVTSKDGSYKVPGCGYKEYRLDRYSHWLRNHVTNSNYWLDIVACLVYSDVCNTVHQDYPTADRFLSVHLSPIQSGCCKPPSSCGFKYVKTFWINATNPTAAMDCQLWGNKEIVRCYNCDACKAGILGNLIMEWKKTEMKLIVALVVLVLVYLIGWCDYKNAENEHK</sequence>
<accession>A0A2G5F8M8</accession>
<reference evidence="7 8" key="1">
    <citation type="submission" date="2017-09" db="EMBL/GenBank/DDBJ databases">
        <title>WGS assembly of Aquilegia coerulea Goldsmith.</title>
        <authorList>
            <person name="Hodges S."/>
            <person name="Kramer E."/>
            <person name="Nordborg M."/>
            <person name="Tomkins J."/>
            <person name="Borevitz J."/>
            <person name="Derieg N."/>
            <person name="Yan J."/>
            <person name="Mihaltcheva S."/>
            <person name="Hayes R.D."/>
            <person name="Rokhsar D."/>
        </authorList>
    </citation>
    <scope>NUCLEOTIDE SEQUENCE [LARGE SCALE GENOMIC DNA]</scope>
    <source>
        <strain evidence="8">cv. Goldsmith</strain>
    </source>
</reference>
<keyword evidence="3 6" id="KW-0812">Transmembrane</keyword>
<evidence type="ECO:0000313" key="8">
    <source>
        <dbReference type="Proteomes" id="UP000230069"/>
    </source>
</evidence>
<gene>
    <name evidence="7" type="ORF">AQUCO_00100074v1</name>
</gene>
<keyword evidence="8" id="KW-1185">Reference proteome</keyword>
<evidence type="ECO:0000256" key="5">
    <source>
        <dbReference type="ARBA" id="ARBA00023136"/>
    </source>
</evidence>
<dbReference type="InterPro" id="IPR044991">
    <property type="entry name" value="TET_plant"/>
</dbReference>
<dbReference type="GO" id="GO:0009734">
    <property type="term" value="P:auxin-activated signaling pathway"/>
    <property type="evidence" value="ECO:0007669"/>
    <property type="project" value="InterPro"/>
</dbReference>